<dbReference type="InterPro" id="IPR036291">
    <property type="entry name" value="NAD(P)-bd_dom_sf"/>
</dbReference>
<proteinExistence type="predicted"/>
<feature type="domain" description="D-isomer specific 2-hydroxyacid dehydrogenase NAD-binding" evidence="3">
    <location>
        <begin position="108"/>
        <end position="287"/>
    </location>
</feature>
<dbReference type="RefSeq" id="XP_015179783.1">
    <property type="nucleotide sequence ID" value="XM_015324297.1"/>
</dbReference>
<evidence type="ECO:0000256" key="1">
    <source>
        <dbReference type="ARBA" id="ARBA00023002"/>
    </source>
</evidence>
<dbReference type="PANTHER" id="PTHR43333">
    <property type="entry name" value="2-HACID_DH_C DOMAIN-CONTAINING PROTEIN"/>
    <property type="match status" value="1"/>
</dbReference>
<dbReference type="Pfam" id="PF02826">
    <property type="entry name" value="2-Hacid_dh_C"/>
    <property type="match status" value="1"/>
</dbReference>
<keyword evidence="4" id="KW-1185">Reference proteome</keyword>
<evidence type="ECO:0000256" key="2">
    <source>
        <dbReference type="ARBA" id="ARBA00023027"/>
    </source>
</evidence>
<gene>
    <name evidence="5" type="primary">LOC107068161</name>
</gene>
<keyword evidence="1" id="KW-0560">Oxidoreductase</keyword>
<evidence type="ECO:0000313" key="5">
    <source>
        <dbReference type="RefSeq" id="XP_015179783.1"/>
    </source>
</evidence>
<dbReference type="GeneID" id="107068161"/>
<protein>
    <submittedName>
        <fullName evidence="5">Glyoxylate/hydroxypyruvate reductase A-like isoform X1</fullName>
    </submittedName>
</protein>
<sequence length="322" mass="36686">MAQVIAVLSTIPKLSYHLRTRLPNLTIYDVLSEKDNASSKLNEAEILVSDCDLLIPFLGKLPKLQWVQSTWAGLDKLIPFIQEKPLNFILSRFTDQSFGLAMSEYVITQIVNFERDQKQQYENQKKADWITCGKIHDHRLICDLNIGILGLGNIGKFIAHNLKIFGATVWGMTRTPLNEHLNYIDEHRTTDLLTDILKNCDYIINVLPTTKNTIGLLNGNILKHCKDHKTVFINIGRGTIIHEADLINALERKWIHAAILDVFQEEPLPKSSKLWHLSNVTISPHISGVTRPQDVAKLFAENYTKYKNGEPIPNSFNYQTGY</sequence>
<dbReference type="InterPro" id="IPR006140">
    <property type="entry name" value="D-isomer_DH_NAD-bd"/>
</dbReference>
<evidence type="ECO:0000313" key="4">
    <source>
        <dbReference type="Proteomes" id="UP000694924"/>
    </source>
</evidence>
<dbReference type="Proteomes" id="UP000694924">
    <property type="component" value="Unplaced"/>
</dbReference>
<keyword evidence="2" id="KW-0520">NAD</keyword>
<evidence type="ECO:0000259" key="3">
    <source>
        <dbReference type="Pfam" id="PF02826"/>
    </source>
</evidence>
<accession>A0ABM1IHU6</accession>
<dbReference type="SUPFAM" id="SSF51735">
    <property type="entry name" value="NAD(P)-binding Rossmann-fold domains"/>
    <property type="match status" value="1"/>
</dbReference>
<name>A0ABM1IHU6_POLDO</name>
<organism evidence="4 5">
    <name type="scientific">Polistes dominula</name>
    <name type="common">European paper wasp</name>
    <name type="synonym">Vespa dominula</name>
    <dbReference type="NCBI Taxonomy" id="743375"/>
    <lineage>
        <taxon>Eukaryota</taxon>
        <taxon>Metazoa</taxon>
        <taxon>Ecdysozoa</taxon>
        <taxon>Arthropoda</taxon>
        <taxon>Hexapoda</taxon>
        <taxon>Insecta</taxon>
        <taxon>Pterygota</taxon>
        <taxon>Neoptera</taxon>
        <taxon>Endopterygota</taxon>
        <taxon>Hymenoptera</taxon>
        <taxon>Apocrita</taxon>
        <taxon>Aculeata</taxon>
        <taxon>Vespoidea</taxon>
        <taxon>Vespidae</taxon>
        <taxon>Polistinae</taxon>
        <taxon>Polistini</taxon>
        <taxon>Polistes</taxon>
    </lineage>
</organism>
<dbReference type="PANTHER" id="PTHR43333:SF1">
    <property type="entry name" value="D-ISOMER SPECIFIC 2-HYDROXYACID DEHYDROGENASE NAD-BINDING DOMAIN-CONTAINING PROTEIN"/>
    <property type="match status" value="1"/>
</dbReference>
<dbReference type="CDD" id="cd05300">
    <property type="entry name" value="2-Hacid_dh_1"/>
    <property type="match status" value="1"/>
</dbReference>
<reference evidence="5" key="1">
    <citation type="submission" date="2025-08" db="UniProtKB">
        <authorList>
            <consortium name="RefSeq"/>
        </authorList>
    </citation>
    <scope>IDENTIFICATION</scope>
    <source>
        <tissue evidence="5">Whole body</tissue>
    </source>
</reference>
<dbReference type="Gene3D" id="3.40.50.720">
    <property type="entry name" value="NAD(P)-binding Rossmann-like Domain"/>
    <property type="match status" value="2"/>
</dbReference>